<keyword evidence="3" id="KW-1185">Reference proteome</keyword>
<protein>
    <submittedName>
        <fullName evidence="2">Uncharacterized protein</fullName>
    </submittedName>
</protein>
<evidence type="ECO:0000313" key="3">
    <source>
        <dbReference type="Proteomes" id="UP000276133"/>
    </source>
</evidence>
<dbReference type="Proteomes" id="UP000276133">
    <property type="component" value="Unassembled WGS sequence"/>
</dbReference>
<sequence>MAGVKTKLRKIGYDRIFAFNFCPFTYASPLLVVFYLICFKVKNYAPKSQQNKYMAKFFLLYDRK</sequence>
<evidence type="ECO:0000256" key="1">
    <source>
        <dbReference type="SAM" id="Phobius"/>
    </source>
</evidence>
<dbReference type="EMBL" id="REGN01006111">
    <property type="protein sequence ID" value="RNA10820.1"/>
    <property type="molecule type" value="Genomic_DNA"/>
</dbReference>
<organism evidence="2 3">
    <name type="scientific">Brachionus plicatilis</name>
    <name type="common">Marine rotifer</name>
    <name type="synonym">Brachionus muelleri</name>
    <dbReference type="NCBI Taxonomy" id="10195"/>
    <lineage>
        <taxon>Eukaryota</taxon>
        <taxon>Metazoa</taxon>
        <taxon>Spiralia</taxon>
        <taxon>Gnathifera</taxon>
        <taxon>Rotifera</taxon>
        <taxon>Eurotatoria</taxon>
        <taxon>Monogononta</taxon>
        <taxon>Pseudotrocha</taxon>
        <taxon>Ploima</taxon>
        <taxon>Brachionidae</taxon>
        <taxon>Brachionus</taxon>
    </lineage>
</organism>
<comment type="caution">
    <text evidence="2">The sequence shown here is derived from an EMBL/GenBank/DDBJ whole genome shotgun (WGS) entry which is preliminary data.</text>
</comment>
<reference evidence="2 3" key="1">
    <citation type="journal article" date="2018" name="Sci. Rep.">
        <title>Genomic signatures of local adaptation to the degree of environmental predictability in rotifers.</title>
        <authorList>
            <person name="Franch-Gras L."/>
            <person name="Hahn C."/>
            <person name="Garcia-Roger E.M."/>
            <person name="Carmona M.J."/>
            <person name="Serra M."/>
            <person name="Gomez A."/>
        </authorList>
    </citation>
    <scope>NUCLEOTIDE SEQUENCE [LARGE SCALE GENOMIC DNA]</scope>
    <source>
        <strain evidence="2">HYR1</strain>
    </source>
</reference>
<keyword evidence="1" id="KW-0812">Transmembrane</keyword>
<accession>A0A3M7QHJ0</accession>
<proteinExistence type="predicted"/>
<gene>
    <name evidence="2" type="ORF">BpHYR1_043171</name>
</gene>
<keyword evidence="1" id="KW-0472">Membrane</keyword>
<keyword evidence="1" id="KW-1133">Transmembrane helix</keyword>
<dbReference type="AlphaFoldDB" id="A0A3M7QHJ0"/>
<name>A0A3M7QHJ0_BRAPC</name>
<feature type="transmembrane region" description="Helical" evidence="1">
    <location>
        <begin position="16"/>
        <end position="38"/>
    </location>
</feature>
<evidence type="ECO:0000313" key="2">
    <source>
        <dbReference type="EMBL" id="RNA10820.1"/>
    </source>
</evidence>